<evidence type="ECO:0000313" key="2">
    <source>
        <dbReference type="EMBL" id="KKR86046.1"/>
    </source>
</evidence>
<feature type="transmembrane region" description="Helical" evidence="1">
    <location>
        <begin position="5"/>
        <end position="26"/>
    </location>
</feature>
<accession>A0A0G0UF54</accession>
<evidence type="ECO:0000313" key="3">
    <source>
        <dbReference type="Proteomes" id="UP000034616"/>
    </source>
</evidence>
<gene>
    <name evidence="2" type="ORF">UU35_C0021G0003</name>
</gene>
<proteinExistence type="predicted"/>
<name>A0A0G0UF54_9BACT</name>
<sequence length="127" mass="14781">MTFRYFIIVMSIATCLMWFVWAYVLFQIDPSTAGSLSFLFFYLTLGGALVGTFTVASTGVRRLFRREEMISRQVLISFRQGILFSFLLIISLMLLSLHLFTWWNVLILIFALSAFELIFLTSRRPKI</sequence>
<organism evidence="2 3">
    <name type="scientific">Candidatus Uhrbacteria bacterium GW2011_GWC2_41_11</name>
    <dbReference type="NCBI Taxonomy" id="1618985"/>
    <lineage>
        <taxon>Bacteria</taxon>
        <taxon>Candidatus Uhriibacteriota</taxon>
    </lineage>
</organism>
<dbReference type="Proteomes" id="UP000034616">
    <property type="component" value="Unassembled WGS sequence"/>
</dbReference>
<feature type="transmembrane region" description="Helical" evidence="1">
    <location>
        <begin position="81"/>
        <end position="99"/>
    </location>
</feature>
<reference evidence="2 3" key="1">
    <citation type="journal article" date="2015" name="Nature">
        <title>rRNA introns, odd ribosomes, and small enigmatic genomes across a large radiation of phyla.</title>
        <authorList>
            <person name="Brown C.T."/>
            <person name="Hug L.A."/>
            <person name="Thomas B.C."/>
            <person name="Sharon I."/>
            <person name="Castelle C.J."/>
            <person name="Singh A."/>
            <person name="Wilkins M.J."/>
            <person name="Williams K.H."/>
            <person name="Banfield J.F."/>
        </authorList>
    </citation>
    <scope>NUCLEOTIDE SEQUENCE [LARGE SCALE GENOMIC DNA]</scope>
</reference>
<dbReference type="EMBL" id="LCAH01000021">
    <property type="protein sequence ID" value="KKR86046.1"/>
    <property type="molecule type" value="Genomic_DNA"/>
</dbReference>
<feature type="transmembrane region" description="Helical" evidence="1">
    <location>
        <begin position="105"/>
        <end position="122"/>
    </location>
</feature>
<dbReference type="AlphaFoldDB" id="A0A0G0UF54"/>
<comment type="caution">
    <text evidence="2">The sequence shown here is derived from an EMBL/GenBank/DDBJ whole genome shotgun (WGS) entry which is preliminary data.</text>
</comment>
<feature type="transmembrane region" description="Helical" evidence="1">
    <location>
        <begin position="38"/>
        <end position="60"/>
    </location>
</feature>
<keyword evidence="1" id="KW-0472">Membrane</keyword>
<keyword evidence="1" id="KW-1133">Transmembrane helix</keyword>
<protein>
    <recommendedName>
        <fullName evidence="4">MFS transporter</fullName>
    </recommendedName>
</protein>
<keyword evidence="1" id="KW-0812">Transmembrane</keyword>
<evidence type="ECO:0008006" key="4">
    <source>
        <dbReference type="Google" id="ProtNLM"/>
    </source>
</evidence>
<evidence type="ECO:0000256" key="1">
    <source>
        <dbReference type="SAM" id="Phobius"/>
    </source>
</evidence>